<evidence type="ECO:0000256" key="2">
    <source>
        <dbReference type="ARBA" id="ARBA00022801"/>
    </source>
</evidence>
<comment type="caution">
    <text evidence="8">The sequence shown here is derived from an EMBL/GenBank/DDBJ whole genome shotgun (WGS) entry which is preliminary data.</text>
</comment>
<dbReference type="SUPFAM" id="SSF52540">
    <property type="entry name" value="P-loop containing nucleoside triphosphate hydrolases"/>
    <property type="match status" value="1"/>
</dbReference>
<evidence type="ECO:0000256" key="4">
    <source>
        <dbReference type="RuleBase" id="RU003651"/>
    </source>
</evidence>
<evidence type="ECO:0000256" key="3">
    <source>
        <dbReference type="ARBA" id="ARBA00022842"/>
    </source>
</evidence>
<keyword evidence="9" id="KW-1185">Reference proteome</keyword>
<dbReference type="Proteomes" id="UP001188597">
    <property type="component" value="Unassembled WGS sequence"/>
</dbReference>
<name>A0AA88VW13_9ASTE</name>
<dbReference type="PANTHER" id="PTHR23070">
    <property type="entry name" value="BCS1 AAA-TYPE ATPASE"/>
    <property type="match status" value="1"/>
</dbReference>
<evidence type="ECO:0000256" key="1">
    <source>
        <dbReference type="ARBA" id="ARBA00001946"/>
    </source>
</evidence>
<organism evidence="8 9">
    <name type="scientific">Escallonia herrerae</name>
    <dbReference type="NCBI Taxonomy" id="1293975"/>
    <lineage>
        <taxon>Eukaryota</taxon>
        <taxon>Viridiplantae</taxon>
        <taxon>Streptophyta</taxon>
        <taxon>Embryophyta</taxon>
        <taxon>Tracheophyta</taxon>
        <taxon>Spermatophyta</taxon>
        <taxon>Magnoliopsida</taxon>
        <taxon>eudicotyledons</taxon>
        <taxon>Gunneridae</taxon>
        <taxon>Pentapetalae</taxon>
        <taxon>asterids</taxon>
        <taxon>campanulids</taxon>
        <taxon>Escalloniales</taxon>
        <taxon>Escalloniaceae</taxon>
        <taxon>Escallonia</taxon>
    </lineage>
</organism>
<dbReference type="PROSITE" id="PS00674">
    <property type="entry name" value="AAA"/>
    <property type="match status" value="1"/>
</dbReference>
<keyword evidence="3" id="KW-0460">Magnesium</keyword>
<dbReference type="GO" id="GO:0016887">
    <property type="term" value="F:ATP hydrolysis activity"/>
    <property type="evidence" value="ECO:0007669"/>
    <property type="project" value="InterPro"/>
</dbReference>
<dbReference type="InterPro" id="IPR025753">
    <property type="entry name" value="AAA_N_dom"/>
</dbReference>
<evidence type="ECO:0000259" key="6">
    <source>
        <dbReference type="Pfam" id="PF14363"/>
    </source>
</evidence>
<gene>
    <name evidence="8" type="ORF">RJ639_006778</name>
</gene>
<dbReference type="Pfam" id="PF14363">
    <property type="entry name" value="AAA_assoc"/>
    <property type="match status" value="1"/>
</dbReference>
<evidence type="ECO:0000313" key="9">
    <source>
        <dbReference type="Proteomes" id="UP001188597"/>
    </source>
</evidence>
<evidence type="ECO:0000313" key="8">
    <source>
        <dbReference type="EMBL" id="KAK3015098.1"/>
    </source>
</evidence>
<feature type="domain" description="AAA-type ATPase N-terminal" evidence="6">
    <location>
        <begin position="1"/>
        <end position="71"/>
    </location>
</feature>
<keyword evidence="2" id="KW-0378">Hydrolase</keyword>
<dbReference type="Pfam" id="PF25568">
    <property type="entry name" value="AAA_lid_At3g28540"/>
    <property type="match status" value="1"/>
</dbReference>
<comment type="cofactor">
    <cofactor evidence="1">
        <name>Mg(2+)</name>
        <dbReference type="ChEBI" id="CHEBI:18420"/>
    </cofactor>
</comment>
<comment type="similarity">
    <text evidence="4">Belongs to the AAA ATPase family.</text>
</comment>
<feature type="domain" description="AAA+ ATPase At3g28540-like C-terminal" evidence="7">
    <location>
        <begin position="292"/>
        <end position="359"/>
    </location>
</feature>
<evidence type="ECO:0000259" key="5">
    <source>
        <dbReference type="Pfam" id="PF00004"/>
    </source>
</evidence>
<dbReference type="InterPro" id="IPR003959">
    <property type="entry name" value="ATPase_AAA_core"/>
</dbReference>
<sequence length="459" mass="52032">MTIVIEDQCGRFSRNEVHDAAETYLRTIIGPSTECSKVSKTPRQKNLGIDIEKNQVITDTFRSSRLNWKLVSVEPQGGYGHGEKTYFELAFNKKLKEKVLSEYLPSVLDKAKEIKDDERIVKLLSMNGPYGENEFDRGSVNLEHPATFDKLAMDPDVKKALIDDLDRFVTRKEYYKRVGKAWKRGYLLYGPPGTGKSSVYSNLELKKKLMATTNRSIVVIEDIDCSADIKDHDHRMGNSRLTLSSLLNFIDGLWSSCGDERVIVFTTNHKDRLDPALLRPGRMDVPIHMSYCKNKGFRILAENYLGLKDFHWLFDEIEALLEVVEVTPAEMGEELMKNEDADVALSGVVNFLNRRKLEADDNKEKGNYGDNDEKEGKITNNNMEEGKIADGKDVGKIVRLGADAIGKRKLRAGNPMSRIKILCCTVEVLYPQNVAKCTAEDLDPNVPAIRSYRSIVRRR</sequence>
<dbReference type="Gene3D" id="6.10.280.40">
    <property type="match status" value="1"/>
</dbReference>
<dbReference type="Gene3D" id="3.40.50.300">
    <property type="entry name" value="P-loop containing nucleotide triphosphate hydrolases"/>
    <property type="match status" value="2"/>
</dbReference>
<dbReference type="InterPro" id="IPR058017">
    <property type="entry name" value="At3g28540-like_C"/>
</dbReference>
<dbReference type="InterPro" id="IPR050747">
    <property type="entry name" value="Mitochondrial_chaperone_BCS1"/>
</dbReference>
<dbReference type="InterPro" id="IPR027417">
    <property type="entry name" value="P-loop_NTPase"/>
</dbReference>
<accession>A0AA88VW13</accession>
<dbReference type="AlphaFoldDB" id="A0AA88VW13"/>
<evidence type="ECO:0000259" key="7">
    <source>
        <dbReference type="Pfam" id="PF25568"/>
    </source>
</evidence>
<dbReference type="EMBL" id="JAVXUP010001165">
    <property type="protein sequence ID" value="KAK3015098.1"/>
    <property type="molecule type" value="Genomic_DNA"/>
</dbReference>
<proteinExistence type="inferred from homology"/>
<feature type="domain" description="ATPase AAA-type core" evidence="5">
    <location>
        <begin position="212"/>
        <end position="290"/>
    </location>
</feature>
<evidence type="ECO:0008006" key="10">
    <source>
        <dbReference type="Google" id="ProtNLM"/>
    </source>
</evidence>
<dbReference type="GO" id="GO:0005524">
    <property type="term" value="F:ATP binding"/>
    <property type="evidence" value="ECO:0007669"/>
    <property type="project" value="UniProtKB-KW"/>
</dbReference>
<dbReference type="Pfam" id="PF00004">
    <property type="entry name" value="AAA"/>
    <property type="match status" value="1"/>
</dbReference>
<protein>
    <recommendedName>
        <fullName evidence="10">AAA+ ATPase domain-containing protein</fullName>
    </recommendedName>
</protein>
<reference evidence="8" key="1">
    <citation type="submission" date="2022-12" db="EMBL/GenBank/DDBJ databases">
        <title>Draft genome assemblies for two species of Escallonia (Escalloniales).</title>
        <authorList>
            <person name="Chanderbali A."/>
            <person name="Dervinis C."/>
            <person name="Anghel I."/>
            <person name="Soltis D."/>
            <person name="Soltis P."/>
            <person name="Zapata F."/>
        </authorList>
    </citation>
    <scope>NUCLEOTIDE SEQUENCE</scope>
    <source>
        <strain evidence="8">UCBG64.0493</strain>
        <tissue evidence="8">Leaf</tissue>
    </source>
</reference>
<dbReference type="InterPro" id="IPR003960">
    <property type="entry name" value="ATPase_AAA_CS"/>
</dbReference>
<keyword evidence="4" id="KW-0067">ATP-binding</keyword>
<keyword evidence="4" id="KW-0547">Nucleotide-binding</keyword>